<proteinExistence type="predicted"/>
<keyword evidence="6" id="KW-1185">Reference proteome</keyword>
<dbReference type="STRING" id="180088.A0A1J8R547"/>
<accession>A0A1J8R547</accession>
<evidence type="ECO:0000256" key="1">
    <source>
        <dbReference type="ARBA" id="ARBA00004141"/>
    </source>
</evidence>
<comment type="subcellular location">
    <subcellularLocation>
        <location evidence="1">Membrane</location>
        <topology evidence="1">Multi-pass membrane protein</topology>
    </subcellularLocation>
</comment>
<sequence>MTRRFSRRQFLAGVMLSFGGLFDMIISGGSPGLLASNPGIVKVLGGFVFPDCRDHP</sequence>
<dbReference type="GO" id="GO:0016020">
    <property type="term" value="C:membrane"/>
    <property type="evidence" value="ECO:0007669"/>
    <property type="project" value="UniProtKB-SubCell"/>
</dbReference>
<keyword evidence="3" id="KW-1133">Transmembrane helix</keyword>
<evidence type="ECO:0000256" key="2">
    <source>
        <dbReference type="ARBA" id="ARBA00022692"/>
    </source>
</evidence>
<dbReference type="OrthoDB" id="4829at2759"/>
<dbReference type="EMBL" id="LVVM01000389">
    <property type="protein sequence ID" value="OJA20769.1"/>
    <property type="molecule type" value="Genomic_DNA"/>
</dbReference>
<dbReference type="AlphaFoldDB" id="A0A1J8R547"/>
<keyword evidence="2" id="KW-0812">Transmembrane</keyword>
<evidence type="ECO:0000256" key="3">
    <source>
        <dbReference type="ARBA" id="ARBA00022989"/>
    </source>
</evidence>
<gene>
    <name evidence="5" type="ORF">AZE42_14061</name>
</gene>
<name>A0A1J8R547_9AGAM</name>
<reference evidence="5 6" key="1">
    <citation type="submission" date="2016-03" db="EMBL/GenBank/DDBJ databases">
        <title>Comparative genomics of the ectomycorrhizal sister species Rhizopogon vinicolor and Rhizopogon vesiculosus (Basidiomycota: Boletales) reveals a divergence of the mating type B locus.</title>
        <authorList>
            <person name="Mujic A.B."/>
            <person name="Kuo A."/>
            <person name="Tritt A."/>
            <person name="Lipzen A."/>
            <person name="Chen C."/>
            <person name="Johnson J."/>
            <person name="Sharma A."/>
            <person name="Barry K."/>
            <person name="Grigoriev I.V."/>
            <person name="Spatafora J.W."/>
        </authorList>
    </citation>
    <scope>NUCLEOTIDE SEQUENCE [LARGE SCALE GENOMIC DNA]</scope>
    <source>
        <strain evidence="5 6">AM-OR11-056</strain>
    </source>
</reference>
<organism evidence="5 6">
    <name type="scientific">Rhizopogon vesiculosus</name>
    <dbReference type="NCBI Taxonomy" id="180088"/>
    <lineage>
        <taxon>Eukaryota</taxon>
        <taxon>Fungi</taxon>
        <taxon>Dikarya</taxon>
        <taxon>Basidiomycota</taxon>
        <taxon>Agaricomycotina</taxon>
        <taxon>Agaricomycetes</taxon>
        <taxon>Agaricomycetidae</taxon>
        <taxon>Boletales</taxon>
        <taxon>Suillineae</taxon>
        <taxon>Rhizopogonaceae</taxon>
        <taxon>Rhizopogon</taxon>
    </lineage>
</organism>
<comment type="caution">
    <text evidence="5">The sequence shown here is derived from an EMBL/GenBank/DDBJ whole genome shotgun (WGS) entry which is preliminary data.</text>
</comment>
<evidence type="ECO:0000313" key="6">
    <source>
        <dbReference type="Proteomes" id="UP000183567"/>
    </source>
</evidence>
<evidence type="ECO:0000256" key="4">
    <source>
        <dbReference type="ARBA" id="ARBA00023136"/>
    </source>
</evidence>
<keyword evidence="4" id="KW-0472">Membrane</keyword>
<dbReference type="Gene3D" id="1.20.1080.10">
    <property type="entry name" value="Glycerol uptake facilitator protein"/>
    <property type="match status" value="1"/>
</dbReference>
<protein>
    <submittedName>
        <fullName evidence="5">Uncharacterized protein</fullName>
    </submittedName>
</protein>
<evidence type="ECO:0000313" key="5">
    <source>
        <dbReference type="EMBL" id="OJA20769.1"/>
    </source>
</evidence>
<dbReference type="InterPro" id="IPR023271">
    <property type="entry name" value="Aquaporin-like"/>
</dbReference>
<dbReference type="Proteomes" id="UP000183567">
    <property type="component" value="Unassembled WGS sequence"/>
</dbReference>